<name>A0A6L6YKQ1_9BURK</name>
<proteinExistence type="predicted"/>
<protein>
    <submittedName>
        <fullName evidence="2">Uncharacterized protein</fullName>
    </submittedName>
</protein>
<dbReference type="EMBL" id="WSRP01000001">
    <property type="protein sequence ID" value="MVX55631.1"/>
    <property type="molecule type" value="Genomic_DNA"/>
</dbReference>
<accession>A0A6L6YKQ1</accession>
<evidence type="ECO:0000313" key="3">
    <source>
        <dbReference type="Proteomes" id="UP000472580"/>
    </source>
</evidence>
<sequence length="50" mass="5094">MTLSKSISRAIIFALVVPFSALALIAAPITIAAPFVITVAALAVILSTII</sequence>
<dbReference type="RefSeq" id="WP_160334067.1">
    <property type="nucleotide sequence ID" value="NZ_WSRP01000001.1"/>
</dbReference>
<keyword evidence="1" id="KW-0472">Membrane</keyword>
<reference evidence="2 3" key="1">
    <citation type="submission" date="2019-12" db="EMBL/GenBank/DDBJ databases">
        <title>Microbes associate with the intestines of laboratory mice.</title>
        <authorList>
            <person name="Navarre W."/>
            <person name="Wong E."/>
        </authorList>
    </citation>
    <scope>NUCLEOTIDE SEQUENCE [LARGE SCALE GENOMIC DNA]</scope>
    <source>
        <strain evidence="2 3">NM82_D38</strain>
    </source>
</reference>
<keyword evidence="1" id="KW-0812">Transmembrane</keyword>
<evidence type="ECO:0000256" key="1">
    <source>
        <dbReference type="SAM" id="Phobius"/>
    </source>
</evidence>
<evidence type="ECO:0000313" key="2">
    <source>
        <dbReference type="EMBL" id="MVX55631.1"/>
    </source>
</evidence>
<feature type="transmembrane region" description="Helical" evidence="1">
    <location>
        <begin position="7"/>
        <end position="25"/>
    </location>
</feature>
<gene>
    <name evidence="2" type="ORF">E5987_00195</name>
</gene>
<keyword evidence="1" id="KW-1133">Transmembrane helix</keyword>
<comment type="caution">
    <text evidence="2">The sequence shown here is derived from an EMBL/GenBank/DDBJ whole genome shotgun (WGS) entry which is preliminary data.</text>
</comment>
<keyword evidence="3" id="KW-1185">Reference proteome</keyword>
<dbReference type="AlphaFoldDB" id="A0A6L6YKQ1"/>
<organism evidence="2 3">
    <name type="scientific">Parasutterella muris</name>
    <dbReference type="NCBI Taxonomy" id="2565572"/>
    <lineage>
        <taxon>Bacteria</taxon>
        <taxon>Pseudomonadati</taxon>
        <taxon>Pseudomonadota</taxon>
        <taxon>Betaproteobacteria</taxon>
        <taxon>Burkholderiales</taxon>
        <taxon>Sutterellaceae</taxon>
        <taxon>Parasutterella</taxon>
    </lineage>
</organism>
<dbReference type="Proteomes" id="UP000472580">
    <property type="component" value="Unassembled WGS sequence"/>
</dbReference>